<protein>
    <submittedName>
        <fullName evidence="1">Uncharacterized protein</fullName>
    </submittedName>
</protein>
<evidence type="ECO:0000313" key="1">
    <source>
        <dbReference type="EMBL" id="CAG7838455.1"/>
    </source>
</evidence>
<dbReference type="AlphaFoldDB" id="A0A8J2PV08"/>
<keyword evidence="2" id="KW-1185">Reference proteome</keyword>
<sequence>MADFQLNKSQDRTRGLDKECLTQQTRDSVLSMHYIYSLHLLFSITGSSQFFGRKFFSKVSLKPESRLNYTWIIFNRGKQIDSILAQNQDSWINNYRHRVLGPVHDVQVEEFASMLSQCLLQNSEDKT</sequence>
<accession>A0A8J2PV08</accession>
<name>A0A8J2PV08_9HEXA</name>
<proteinExistence type="predicted"/>
<reference evidence="1" key="1">
    <citation type="submission" date="2021-06" db="EMBL/GenBank/DDBJ databases">
        <authorList>
            <person name="Hodson N. C."/>
            <person name="Mongue J. A."/>
            <person name="Jaron S. K."/>
        </authorList>
    </citation>
    <scope>NUCLEOTIDE SEQUENCE</scope>
</reference>
<dbReference type="Proteomes" id="UP000708208">
    <property type="component" value="Unassembled WGS sequence"/>
</dbReference>
<comment type="caution">
    <text evidence="1">The sequence shown here is derived from an EMBL/GenBank/DDBJ whole genome shotgun (WGS) entry which is preliminary data.</text>
</comment>
<gene>
    <name evidence="1" type="ORF">AFUS01_LOCUS47426</name>
</gene>
<dbReference type="EMBL" id="CAJVCH010571759">
    <property type="protein sequence ID" value="CAG7838455.1"/>
    <property type="molecule type" value="Genomic_DNA"/>
</dbReference>
<organism evidence="1 2">
    <name type="scientific">Allacma fusca</name>
    <dbReference type="NCBI Taxonomy" id="39272"/>
    <lineage>
        <taxon>Eukaryota</taxon>
        <taxon>Metazoa</taxon>
        <taxon>Ecdysozoa</taxon>
        <taxon>Arthropoda</taxon>
        <taxon>Hexapoda</taxon>
        <taxon>Collembola</taxon>
        <taxon>Symphypleona</taxon>
        <taxon>Sminthuridae</taxon>
        <taxon>Allacma</taxon>
    </lineage>
</organism>
<evidence type="ECO:0000313" key="2">
    <source>
        <dbReference type="Proteomes" id="UP000708208"/>
    </source>
</evidence>